<sequence>MIAKIGRGANIIGALSYNQLKVDQENGAILATHRIRETVNGQFTVNQLYRSFEPYLMANKRTEKPVLHISINPNPNDSVTDDDFKKIAKDYMGLMGYGDQPYVVFKHTDIERTHIHIVSTCVDRYGKKLSDSYEKLRSMNACRELEQKYQLLPATEKKHNSKEVIFKPVDYKEANIKSQIASVIRHLPKYYQYQSLGAYNALLSLFNITAEQITGEIQGKTKQGLIYFALDNKGEKATNPFKSSLFGKQAGMESLQNHFEQSKVKMKTEPLKEILKNSIEVALHTTTSETDLKKQLIDQGVNTVVRRNDQGRIYGMTFIDHESRTVWNGSQLSKNLSANVFNELWKKDGTHQVPNPIKIDKTVLPKNKEKDSKPENEKPHALFDFLNGNNSTHSTTDFSLVESLGSLLPNGQGEDYEEQAFANQMKKKTNRNNHRGKK</sequence>
<evidence type="ECO:0000259" key="1">
    <source>
        <dbReference type="Pfam" id="PF03432"/>
    </source>
</evidence>
<dbReference type="STRING" id="150146.SAMN05443667_11682"/>
<dbReference type="InterPro" id="IPR005094">
    <property type="entry name" value="Endonuclease_MobA/VirD2"/>
</dbReference>
<dbReference type="OrthoDB" id="915634at2"/>
<reference evidence="3" key="1">
    <citation type="submission" date="2016-10" db="EMBL/GenBank/DDBJ databases">
        <authorList>
            <person name="Varghese N."/>
            <person name="Submissions S."/>
        </authorList>
    </citation>
    <scope>NUCLEOTIDE SEQUENCE [LARGE SCALE GENOMIC DNA]</scope>
    <source>
        <strain evidence="3">DSM 22376</strain>
    </source>
</reference>
<accession>A0A1H4G4S1</accession>
<gene>
    <name evidence="2" type="ORF">SAMN05443667_11682</name>
</gene>
<dbReference type="Pfam" id="PF03432">
    <property type="entry name" value="Relaxase"/>
    <property type="match status" value="1"/>
</dbReference>
<organism evidence="2 3">
    <name type="scientific">Flavobacterium gillisiae</name>
    <dbReference type="NCBI Taxonomy" id="150146"/>
    <lineage>
        <taxon>Bacteria</taxon>
        <taxon>Pseudomonadati</taxon>
        <taxon>Bacteroidota</taxon>
        <taxon>Flavobacteriia</taxon>
        <taxon>Flavobacteriales</taxon>
        <taxon>Flavobacteriaceae</taxon>
        <taxon>Flavobacterium</taxon>
    </lineage>
</organism>
<name>A0A1H4G4S1_9FLAO</name>
<dbReference type="EMBL" id="FNRD01000016">
    <property type="protein sequence ID" value="SEB04050.1"/>
    <property type="molecule type" value="Genomic_DNA"/>
</dbReference>
<evidence type="ECO:0000313" key="3">
    <source>
        <dbReference type="Proteomes" id="UP000198951"/>
    </source>
</evidence>
<proteinExistence type="predicted"/>
<feature type="domain" description="MobA/VirD2-like nuclease" evidence="1">
    <location>
        <begin position="39"/>
        <end position="151"/>
    </location>
</feature>
<dbReference type="Proteomes" id="UP000198951">
    <property type="component" value="Unassembled WGS sequence"/>
</dbReference>
<keyword evidence="3" id="KW-1185">Reference proteome</keyword>
<protein>
    <submittedName>
        <fullName evidence="2">Relaxase/Mobilisation nuclease domain-containing protein</fullName>
    </submittedName>
</protein>
<dbReference type="RefSeq" id="WP_091093532.1">
    <property type="nucleotide sequence ID" value="NZ_FNRD01000016.1"/>
</dbReference>
<evidence type="ECO:0000313" key="2">
    <source>
        <dbReference type="EMBL" id="SEB04050.1"/>
    </source>
</evidence>
<dbReference type="NCBIfam" id="NF041325">
    <property type="entry name" value="Bacteroid_MobB"/>
    <property type="match status" value="1"/>
</dbReference>
<dbReference type="AlphaFoldDB" id="A0A1H4G4S1"/>